<dbReference type="Pfam" id="PF00293">
    <property type="entry name" value="NUDIX"/>
    <property type="match status" value="1"/>
</dbReference>
<keyword evidence="4 7" id="KW-0378">Hydrolase</keyword>
<name>F2L5R2_THEU7</name>
<dbReference type="STRING" id="999630.TUZN_2151"/>
<keyword evidence="3" id="KW-0547">Nucleotide-binding</keyword>
<dbReference type="GO" id="GO:0000166">
    <property type="term" value="F:nucleotide binding"/>
    <property type="evidence" value="ECO:0007669"/>
    <property type="project" value="UniProtKB-KW"/>
</dbReference>
<dbReference type="InterPro" id="IPR015797">
    <property type="entry name" value="NUDIX_hydrolase-like_dom_sf"/>
</dbReference>
<accession>F2L5R2</accession>
<evidence type="ECO:0000313" key="8">
    <source>
        <dbReference type="Proteomes" id="UP000008138"/>
    </source>
</evidence>
<dbReference type="EMBL" id="CP002590">
    <property type="protein sequence ID" value="AEA13608.1"/>
    <property type="molecule type" value="Genomic_DNA"/>
</dbReference>
<reference evidence="7 8" key="1">
    <citation type="journal article" date="2011" name="J. Bacteriol.">
        <title>Complete genome sequence of the thermoacidophilic crenarchaeon Thermoproteus uzoniensis 768-20.</title>
        <authorList>
            <person name="Mardanov A.V."/>
            <person name="Gumerov V.M."/>
            <person name="Beletsky A.V."/>
            <person name="Prokofeva M.I."/>
            <person name="Bonch-Osmolovskaya E.A."/>
            <person name="Ravin N.V."/>
            <person name="Skryabin K.G."/>
        </authorList>
    </citation>
    <scope>NUCLEOTIDE SEQUENCE [LARGE SCALE GENOMIC DNA]</scope>
    <source>
        <strain evidence="7 8">768-20</strain>
    </source>
</reference>
<dbReference type="GO" id="GO:0006754">
    <property type="term" value="P:ATP biosynthetic process"/>
    <property type="evidence" value="ECO:0007669"/>
    <property type="project" value="TreeGrafter"/>
</dbReference>
<dbReference type="GO" id="GO:0004081">
    <property type="term" value="F:bis(5'-nucleosyl)-tetraphosphatase (asymmetrical) activity"/>
    <property type="evidence" value="ECO:0007669"/>
    <property type="project" value="TreeGrafter"/>
</dbReference>
<gene>
    <name evidence="7" type="ordered locus">TUZN_2151</name>
</gene>
<dbReference type="PROSITE" id="PS00893">
    <property type="entry name" value="NUDIX_BOX"/>
    <property type="match status" value="1"/>
</dbReference>
<dbReference type="GO" id="GO:0006167">
    <property type="term" value="P:AMP biosynthetic process"/>
    <property type="evidence" value="ECO:0007669"/>
    <property type="project" value="TreeGrafter"/>
</dbReference>
<protein>
    <recommendedName>
        <fullName evidence="2">Bis(5'-nucleosyl)-tetraphosphatase [asymmetrical]</fullName>
    </recommendedName>
    <alternativeName>
        <fullName evidence="5">Diadenosine 5',5'''-P1,P4-tetraphosphate asymmetrical hydrolase</fullName>
    </alternativeName>
</protein>
<dbReference type="GeneID" id="10361661"/>
<evidence type="ECO:0000256" key="5">
    <source>
        <dbReference type="ARBA" id="ARBA00032644"/>
    </source>
</evidence>
<dbReference type="eggNOG" id="arCOG01078">
    <property type="taxonomic scope" value="Archaea"/>
</dbReference>
<evidence type="ECO:0000313" key="7">
    <source>
        <dbReference type="EMBL" id="AEA13608.1"/>
    </source>
</evidence>
<organism evidence="7 8">
    <name type="scientific">Thermoproteus uzoniensis (strain 768-20)</name>
    <dbReference type="NCBI Taxonomy" id="999630"/>
    <lineage>
        <taxon>Archaea</taxon>
        <taxon>Thermoproteota</taxon>
        <taxon>Thermoprotei</taxon>
        <taxon>Thermoproteales</taxon>
        <taxon>Thermoproteaceae</taxon>
        <taxon>Thermoproteus</taxon>
    </lineage>
</organism>
<dbReference type="KEGG" id="tuz:TUZN_2151"/>
<dbReference type="PRINTS" id="PR00502">
    <property type="entry name" value="NUDIXFAMILY"/>
</dbReference>
<dbReference type="Gene3D" id="3.90.79.10">
    <property type="entry name" value="Nucleoside Triphosphate Pyrophosphohydrolase"/>
    <property type="match status" value="1"/>
</dbReference>
<comment type="similarity">
    <text evidence="1">Belongs to the Nudix hydrolase family.</text>
</comment>
<proteinExistence type="inferred from homology"/>
<dbReference type="Proteomes" id="UP000008138">
    <property type="component" value="Chromosome"/>
</dbReference>
<dbReference type="OrthoDB" id="25379at2157"/>
<reference key="2">
    <citation type="submission" date="2011-03" db="EMBL/GenBank/DDBJ databases">
        <title>Complete genome sequence of the thermoacidophilic crenarchaeon Thermoproteus uzoniensis 768-20.</title>
        <authorList>
            <person name="Mardanov A.V."/>
            <person name="Gumerov V.M."/>
            <person name="Beletsky A.V."/>
            <person name="Prokofeva M.I."/>
            <person name="Bonch-Osmolovskaya E.A."/>
            <person name="Ravin N.V."/>
            <person name="Skryabin K.G."/>
        </authorList>
    </citation>
    <scope>NUCLEOTIDE SEQUENCE</scope>
    <source>
        <strain>768-20</strain>
    </source>
</reference>
<dbReference type="CDD" id="cd03428">
    <property type="entry name" value="NUDIX_Ap4A_Nudt2"/>
    <property type="match status" value="1"/>
</dbReference>
<dbReference type="InterPro" id="IPR003565">
    <property type="entry name" value="Tetra_PHTase"/>
</dbReference>
<evidence type="ECO:0000256" key="3">
    <source>
        <dbReference type="ARBA" id="ARBA00022741"/>
    </source>
</evidence>
<dbReference type="RefSeq" id="WP_013680943.1">
    <property type="nucleotide sequence ID" value="NC_015315.1"/>
</dbReference>
<dbReference type="SUPFAM" id="SSF55811">
    <property type="entry name" value="Nudix"/>
    <property type="match status" value="1"/>
</dbReference>
<keyword evidence="8" id="KW-1185">Reference proteome</keyword>
<dbReference type="InterPro" id="IPR020084">
    <property type="entry name" value="NUDIX_hydrolase_CS"/>
</dbReference>
<sequence>MEVSAGAVVFYDGGGEVEYLLLLYPGGHWDFPKGNIEPGEAPEQTALREIKEETGLDVELVPGFRREIEYFYYREGRRVRKKVIYFLARARSKDVKISWEHKGYVWLPFGQALARTTFENSRRVLADAHNFLRGKR</sequence>
<evidence type="ECO:0000259" key="6">
    <source>
        <dbReference type="PROSITE" id="PS51462"/>
    </source>
</evidence>
<dbReference type="InterPro" id="IPR000086">
    <property type="entry name" value="NUDIX_hydrolase_dom"/>
</dbReference>
<dbReference type="PANTHER" id="PTHR21340:SF0">
    <property type="entry name" value="BIS(5'-NUCLEOSYL)-TETRAPHOSPHATASE [ASYMMETRICAL]"/>
    <property type="match status" value="1"/>
</dbReference>
<dbReference type="InterPro" id="IPR020476">
    <property type="entry name" value="Nudix_hydrolase"/>
</dbReference>
<evidence type="ECO:0000256" key="1">
    <source>
        <dbReference type="ARBA" id="ARBA00005582"/>
    </source>
</evidence>
<dbReference type="HOGENOM" id="CLU_037162_14_4_2"/>
<evidence type="ECO:0000256" key="4">
    <source>
        <dbReference type="ARBA" id="ARBA00022801"/>
    </source>
</evidence>
<dbReference type="PROSITE" id="PS51462">
    <property type="entry name" value="NUDIX"/>
    <property type="match status" value="1"/>
</dbReference>
<dbReference type="AlphaFoldDB" id="F2L5R2"/>
<dbReference type="PANTHER" id="PTHR21340">
    <property type="entry name" value="DIADENOSINE 5,5-P1,P4-TETRAPHOSPHATE PYROPHOSPHOHYDROLASE MUTT"/>
    <property type="match status" value="1"/>
</dbReference>
<feature type="domain" description="Nudix hydrolase" evidence="6">
    <location>
        <begin position="1"/>
        <end position="129"/>
    </location>
</feature>
<dbReference type="InterPro" id="IPR051325">
    <property type="entry name" value="Nudix_hydrolase_domain"/>
</dbReference>
<evidence type="ECO:0000256" key="2">
    <source>
        <dbReference type="ARBA" id="ARBA00018911"/>
    </source>
</evidence>